<keyword evidence="5 16" id="KW-0963">Cytoplasm</keyword>
<keyword evidence="9 16" id="KW-0521">NADP</keyword>
<dbReference type="GO" id="GO:0071555">
    <property type="term" value="P:cell wall organization"/>
    <property type="evidence" value="ECO:0007669"/>
    <property type="project" value="UniProtKB-KW"/>
</dbReference>
<evidence type="ECO:0000256" key="15">
    <source>
        <dbReference type="ARBA" id="ARBA00048914"/>
    </source>
</evidence>
<dbReference type="EMBL" id="MHNL01000006">
    <property type="protein sequence ID" value="OGZ45578.1"/>
    <property type="molecule type" value="Genomic_DNA"/>
</dbReference>
<name>A0A1G2G6T0_9BACT</name>
<keyword evidence="6 16" id="KW-0132">Cell division</keyword>
<keyword evidence="8 16" id="KW-0274">FAD</keyword>
<sequence length="294" mass="31067">MIDIKKNVPLAPYTYFKIGGPAAFFTEVKSNEELREALEWAHSLTLPFFILGAGSNVLISDKGFSGLVVKMDLQGITGAGGCLVASAGVAMARAVSESIKRGLGGFEWAIGVPGTMGGSVRGNAGCYGGEMKDVIQSVEVVEVGGAGVRTFTLDNTACGFGYRSSVFKYRPDWIITSVTLTLKKEDPARSQELVRGYAQKRATSQAIGAQCAGCIFKNPAGDRGAGALIDAVGLKGKTMGHAMISDKHANFIINTGGATTEDVVMLIALIKERVHTAFGVQLEEEIQYVGFDRA</sequence>
<evidence type="ECO:0000256" key="10">
    <source>
        <dbReference type="ARBA" id="ARBA00022960"/>
    </source>
</evidence>
<evidence type="ECO:0000313" key="19">
    <source>
        <dbReference type="Proteomes" id="UP000177785"/>
    </source>
</evidence>
<keyword evidence="12 16" id="KW-0560">Oxidoreductase</keyword>
<feature type="active site" evidence="16">
    <location>
        <position position="285"/>
    </location>
</feature>
<dbReference type="InterPro" id="IPR036635">
    <property type="entry name" value="MurB_C_sf"/>
</dbReference>
<comment type="cofactor">
    <cofactor evidence="1 16">
        <name>FAD</name>
        <dbReference type="ChEBI" id="CHEBI:57692"/>
    </cofactor>
</comment>
<dbReference type="InterPro" id="IPR016167">
    <property type="entry name" value="FAD-bd_PCMH_sub1"/>
</dbReference>
<feature type="domain" description="FAD-binding PCMH-type" evidence="17">
    <location>
        <begin position="17"/>
        <end position="185"/>
    </location>
</feature>
<dbReference type="GO" id="GO:0005829">
    <property type="term" value="C:cytosol"/>
    <property type="evidence" value="ECO:0007669"/>
    <property type="project" value="TreeGrafter"/>
</dbReference>
<dbReference type="Gene3D" id="3.30.43.10">
    <property type="entry name" value="Uridine Diphospho-n-acetylenolpyruvylglucosamine Reductase, domain 2"/>
    <property type="match status" value="1"/>
</dbReference>
<dbReference type="InterPro" id="IPR003170">
    <property type="entry name" value="MurB"/>
</dbReference>
<dbReference type="InterPro" id="IPR036318">
    <property type="entry name" value="FAD-bd_PCMH-like_sf"/>
</dbReference>
<keyword evidence="11 16" id="KW-0573">Peptidoglycan synthesis</keyword>
<protein>
    <recommendedName>
        <fullName evidence="16">UDP-N-acetylenolpyruvoylglucosamine reductase</fullName>
        <ecNumber evidence="16">1.3.1.98</ecNumber>
    </recommendedName>
    <alternativeName>
        <fullName evidence="16">UDP-N-acetylmuramate dehydrogenase</fullName>
    </alternativeName>
</protein>
<evidence type="ECO:0000256" key="6">
    <source>
        <dbReference type="ARBA" id="ARBA00022618"/>
    </source>
</evidence>
<dbReference type="GO" id="GO:0008762">
    <property type="term" value="F:UDP-N-acetylmuramate dehydrogenase activity"/>
    <property type="evidence" value="ECO:0007669"/>
    <property type="project" value="UniProtKB-UniRule"/>
</dbReference>
<dbReference type="InterPro" id="IPR016169">
    <property type="entry name" value="FAD-bd_PCMH_sub2"/>
</dbReference>
<dbReference type="UniPathway" id="UPA00219"/>
<comment type="function">
    <text evidence="2 16">Cell wall formation.</text>
</comment>
<dbReference type="Gene3D" id="3.30.465.10">
    <property type="match status" value="1"/>
</dbReference>
<evidence type="ECO:0000256" key="11">
    <source>
        <dbReference type="ARBA" id="ARBA00022984"/>
    </source>
</evidence>
<dbReference type="NCBIfam" id="NF010480">
    <property type="entry name" value="PRK13905.1"/>
    <property type="match status" value="1"/>
</dbReference>
<evidence type="ECO:0000256" key="3">
    <source>
        <dbReference type="ARBA" id="ARBA00004496"/>
    </source>
</evidence>
<dbReference type="PANTHER" id="PTHR21071">
    <property type="entry name" value="UDP-N-ACETYLENOLPYRUVOYLGLUCOSAMINE REDUCTASE"/>
    <property type="match status" value="1"/>
</dbReference>
<dbReference type="GO" id="GO:0009252">
    <property type="term" value="P:peptidoglycan biosynthetic process"/>
    <property type="evidence" value="ECO:0007669"/>
    <property type="project" value="UniProtKB-UniRule"/>
</dbReference>
<keyword evidence="14 16" id="KW-0961">Cell wall biogenesis/degradation</keyword>
<keyword evidence="7 16" id="KW-0285">Flavoprotein</keyword>
<dbReference type="Pfam" id="PF01565">
    <property type="entry name" value="FAD_binding_4"/>
    <property type="match status" value="1"/>
</dbReference>
<dbReference type="PANTHER" id="PTHR21071:SF4">
    <property type="entry name" value="UDP-N-ACETYLENOLPYRUVOYLGLUCOSAMINE REDUCTASE"/>
    <property type="match status" value="1"/>
</dbReference>
<dbReference type="Pfam" id="PF02873">
    <property type="entry name" value="MurB_C"/>
    <property type="match status" value="1"/>
</dbReference>
<comment type="subcellular location">
    <subcellularLocation>
        <location evidence="3 16">Cytoplasm</location>
    </subcellularLocation>
</comment>
<keyword evidence="13 16" id="KW-0131">Cell cycle</keyword>
<dbReference type="SUPFAM" id="SSF56176">
    <property type="entry name" value="FAD-binding/transporter-associated domain-like"/>
    <property type="match status" value="1"/>
</dbReference>
<dbReference type="Gene3D" id="3.90.78.10">
    <property type="entry name" value="UDP-N-acetylenolpyruvoylglucosamine reductase, C-terminal domain"/>
    <property type="match status" value="1"/>
</dbReference>
<dbReference type="GO" id="GO:0051301">
    <property type="term" value="P:cell division"/>
    <property type="evidence" value="ECO:0007669"/>
    <property type="project" value="UniProtKB-KW"/>
</dbReference>
<comment type="similarity">
    <text evidence="16">Belongs to the MurB family.</text>
</comment>
<evidence type="ECO:0000256" key="5">
    <source>
        <dbReference type="ARBA" id="ARBA00022490"/>
    </source>
</evidence>
<evidence type="ECO:0000256" key="8">
    <source>
        <dbReference type="ARBA" id="ARBA00022827"/>
    </source>
</evidence>
<dbReference type="EC" id="1.3.1.98" evidence="16"/>
<evidence type="ECO:0000313" key="18">
    <source>
        <dbReference type="EMBL" id="OGZ45578.1"/>
    </source>
</evidence>
<gene>
    <name evidence="16" type="primary">murB</name>
    <name evidence="18" type="ORF">A2756_00275</name>
</gene>
<keyword evidence="10 16" id="KW-0133">Cell shape</keyword>
<dbReference type="HAMAP" id="MF_00037">
    <property type="entry name" value="MurB"/>
    <property type="match status" value="1"/>
</dbReference>
<dbReference type="InterPro" id="IPR011601">
    <property type="entry name" value="MurB_C"/>
</dbReference>
<feature type="active site" evidence="16">
    <location>
        <position position="163"/>
    </location>
</feature>
<dbReference type="AlphaFoldDB" id="A0A1G2G6T0"/>
<evidence type="ECO:0000256" key="13">
    <source>
        <dbReference type="ARBA" id="ARBA00023306"/>
    </source>
</evidence>
<accession>A0A1G2G6T0</accession>
<evidence type="ECO:0000256" key="1">
    <source>
        <dbReference type="ARBA" id="ARBA00001974"/>
    </source>
</evidence>
<comment type="caution">
    <text evidence="18">The sequence shown here is derived from an EMBL/GenBank/DDBJ whole genome shotgun (WGS) entry which is preliminary data.</text>
</comment>
<evidence type="ECO:0000256" key="7">
    <source>
        <dbReference type="ARBA" id="ARBA00022630"/>
    </source>
</evidence>
<dbReference type="PROSITE" id="PS51387">
    <property type="entry name" value="FAD_PCMH"/>
    <property type="match status" value="1"/>
</dbReference>
<dbReference type="Proteomes" id="UP000177785">
    <property type="component" value="Unassembled WGS sequence"/>
</dbReference>
<dbReference type="SUPFAM" id="SSF56194">
    <property type="entry name" value="Uridine diphospho-N-Acetylenolpyruvylglucosamine reductase, MurB, C-terminal domain"/>
    <property type="match status" value="1"/>
</dbReference>
<evidence type="ECO:0000259" key="17">
    <source>
        <dbReference type="PROSITE" id="PS51387"/>
    </source>
</evidence>
<dbReference type="GO" id="GO:0008360">
    <property type="term" value="P:regulation of cell shape"/>
    <property type="evidence" value="ECO:0007669"/>
    <property type="project" value="UniProtKB-KW"/>
</dbReference>
<dbReference type="InterPro" id="IPR006094">
    <property type="entry name" value="Oxid_FAD_bind_N"/>
</dbReference>
<reference evidence="18 19" key="1">
    <citation type="journal article" date="2016" name="Nat. Commun.">
        <title>Thousands of microbial genomes shed light on interconnected biogeochemical processes in an aquifer system.</title>
        <authorList>
            <person name="Anantharaman K."/>
            <person name="Brown C.T."/>
            <person name="Hug L.A."/>
            <person name="Sharon I."/>
            <person name="Castelle C.J."/>
            <person name="Probst A.J."/>
            <person name="Thomas B.C."/>
            <person name="Singh A."/>
            <person name="Wilkins M.J."/>
            <person name="Karaoz U."/>
            <person name="Brodie E.L."/>
            <person name="Williams K.H."/>
            <person name="Hubbard S.S."/>
            <person name="Banfield J.F."/>
        </authorList>
    </citation>
    <scope>NUCLEOTIDE SEQUENCE [LARGE SCALE GENOMIC DNA]</scope>
</reference>
<organism evidence="18 19">
    <name type="scientific">Candidatus Ryanbacteria bacterium RIFCSPHIGHO2_01_FULL_48_27</name>
    <dbReference type="NCBI Taxonomy" id="1802115"/>
    <lineage>
        <taxon>Bacteria</taxon>
        <taxon>Candidatus Ryaniibacteriota</taxon>
    </lineage>
</organism>
<evidence type="ECO:0000256" key="9">
    <source>
        <dbReference type="ARBA" id="ARBA00022857"/>
    </source>
</evidence>
<proteinExistence type="inferred from homology"/>
<dbReference type="GO" id="GO:0071949">
    <property type="term" value="F:FAD binding"/>
    <property type="evidence" value="ECO:0007669"/>
    <property type="project" value="InterPro"/>
</dbReference>
<evidence type="ECO:0000256" key="4">
    <source>
        <dbReference type="ARBA" id="ARBA00004752"/>
    </source>
</evidence>
<comment type="pathway">
    <text evidence="4 16">Cell wall biogenesis; peptidoglycan biosynthesis.</text>
</comment>
<dbReference type="InterPro" id="IPR016166">
    <property type="entry name" value="FAD-bd_PCMH"/>
</dbReference>
<dbReference type="NCBIfam" id="TIGR00179">
    <property type="entry name" value="murB"/>
    <property type="match status" value="1"/>
</dbReference>
<evidence type="ECO:0000256" key="12">
    <source>
        <dbReference type="ARBA" id="ARBA00023002"/>
    </source>
</evidence>
<comment type="catalytic activity">
    <reaction evidence="15 16">
        <text>UDP-N-acetyl-alpha-D-muramate + NADP(+) = UDP-N-acetyl-3-O-(1-carboxyvinyl)-alpha-D-glucosamine + NADPH + H(+)</text>
        <dbReference type="Rhea" id="RHEA:12248"/>
        <dbReference type="ChEBI" id="CHEBI:15378"/>
        <dbReference type="ChEBI" id="CHEBI:57783"/>
        <dbReference type="ChEBI" id="CHEBI:58349"/>
        <dbReference type="ChEBI" id="CHEBI:68483"/>
        <dbReference type="ChEBI" id="CHEBI:70757"/>
        <dbReference type="EC" id="1.3.1.98"/>
    </reaction>
</comment>
<evidence type="ECO:0000256" key="16">
    <source>
        <dbReference type="HAMAP-Rule" id="MF_00037"/>
    </source>
</evidence>
<feature type="active site" description="Proton donor" evidence="16">
    <location>
        <position position="214"/>
    </location>
</feature>
<dbReference type="STRING" id="1802115.A2756_00275"/>
<evidence type="ECO:0000256" key="2">
    <source>
        <dbReference type="ARBA" id="ARBA00003921"/>
    </source>
</evidence>
<evidence type="ECO:0000256" key="14">
    <source>
        <dbReference type="ARBA" id="ARBA00023316"/>
    </source>
</evidence>